<dbReference type="NCBIfam" id="TIGR03626">
    <property type="entry name" value="L3_arch"/>
    <property type="match status" value="1"/>
</dbReference>
<keyword evidence="4 9" id="KW-0689">Ribosomal protein</keyword>
<feature type="coiled-coil region" evidence="8">
    <location>
        <begin position="114"/>
        <end position="141"/>
    </location>
</feature>
<evidence type="ECO:0000256" key="4">
    <source>
        <dbReference type="ARBA" id="ARBA00022980"/>
    </source>
</evidence>
<keyword evidence="2" id="KW-0699">rRNA-binding</keyword>
<evidence type="ECO:0000313" key="9">
    <source>
        <dbReference type="EMBL" id="MBS3058266.1"/>
    </source>
</evidence>
<dbReference type="GO" id="GO:0019843">
    <property type="term" value="F:rRNA binding"/>
    <property type="evidence" value="ECO:0007669"/>
    <property type="project" value="UniProtKB-KW"/>
</dbReference>
<dbReference type="AlphaFoldDB" id="A0A8T4L5L9"/>
<dbReference type="SUPFAM" id="SSF50447">
    <property type="entry name" value="Translation proteins"/>
    <property type="match status" value="1"/>
</dbReference>
<organism evidence="9 10">
    <name type="scientific">Candidatus Iainarchaeum sp</name>
    <dbReference type="NCBI Taxonomy" id="3101447"/>
    <lineage>
        <taxon>Archaea</taxon>
        <taxon>Candidatus Iainarchaeota</taxon>
        <taxon>Candidatus Iainarchaeia</taxon>
        <taxon>Candidatus Iainarchaeales</taxon>
        <taxon>Candidatus Iainarchaeaceae</taxon>
        <taxon>Candidatus Iainarchaeum</taxon>
    </lineage>
</organism>
<dbReference type="Gene3D" id="2.40.30.10">
    <property type="entry name" value="Translation factors"/>
    <property type="match status" value="1"/>
</dbReference>
<evidence type="ECO:0000256" key="7">
    <source>
        <dbReference type="NCBIfam" id="TIGR03626"/>
    </source>
</evidence>
<dbReference type="InterPro" id="IPR009000">
    <property type="entry name" value="Transl_B-barrel_sf"/>
</dbReference>
<evidence type="ECO:0000256" key="6">
    <source>
        <dbReference type="ARBA" id="ARBA00035457"/>
    </source>
</evidence>
<proteinExistence type="inferred from homology"/>
<gene>
    <name evidence="9" type="ORF">J4478_02600</name>
</gene>
<evidence type="ECO:0000256" key="1">
    <source>
        <dbReference type="ARBA" id="ARBA00006540"/>
    </source>
</evidence>
<dbReference type="Pfam" id="PF00297">
    <property type="entry name" value="Ribosomal_L3"/>
    <property type="match status" value="1"/>
</dbReference>
<accession>A0A8T4L5L9</accession>
<dbReference type="InterPro" id="IPR000597">
    <property type="entry name" value="Ribosomal_uL3"/>
</dbReference>
<keyword evidence="3" id="KW-0694">RNA-binding</keyword>
<dbReference type="InterPro" id="IPR044892">
    <property type="entry name" value="Ribosomal_L3_dom_3_arc_sf"/>
</dbReference>
<evidence type="ECO:0000256" key="5">
    <source>
        <dbReference type="ARBA" id="ARBA00023274"/>
    </source>
</evidence>
<dbReference type="InterPro" id="IPR045077">
    <property type="entry name" value="L3_arc_euk"/>
</dbReference>
<dbReference type="InterPro" id="IPR019928">
    <property type="entry name" value="Ribosomal_uL3_arc"/>
</dbReference>
<keyword evidence="5" id="KW-0687">Ribonucleoprotein</keyword>
<dbReference type="GO" id="GO:0006412">
    <property type="term" value="P:translation"/>
    <property type="evidence" value="ECO:0007669"/>
    <property type="project" value="UniProtKB-UniRule"/>
</dbReference>
<reference evidence="9" key="1">
    <citation type="submission" date="2021-03" db="EMBL/GenBank/DDBJ databases">
        <authorList>
            <person name="Jaffe A."/>
        </authorList>
    </citation>
    <scope>NUCLEOTIDE SEQUENCE</scope>
    <source>
        <strain evidence="9">RIFCSPLOWO2_01_FULL_43_13</strain>
    </source>
</reference>
<evidence type="ECO:0000256" key="8">
    <source>
        <dbReference type="SAM" id="Coils"/>
    </source>
</evidence>
<sequence length="336" mass="37481">MGKKSKPRAGSMAFYPRKRAAKETPVFSSFQTGSKITGVKALNFFGYKAGMLHLLAKNAYAKSHMSGQTMQVPCTVIECPPLRVFGIRAYGKGTYGKRVLGEVLAAKIDKHLHKRQKSLARRKKEHKVEDLEKKKEEIFEIRLLVHTNPSLTGIGKKKPEISEIALSGSMEEQLKLAKEKLGQEIRLQEVFKEQQFVDVKAITKGFGTTGPVKRFGVKVFGRKGKYHRKPGTYGPWNPSTIMFTVARAGQHGYHARVEFNKKILMVSSDFKKISPKQGFEDYGSVKNDFLLLAGSTPGPVKRLVALREPARKTNENAWKISGIEFISTQGIEGAKA</sequence>
<dbReference type="Proteomes" id="UP000680185">
    <property type="component" value="Unassembled WGS sequence"/>
</dbReference>
<comment type="caution">
    <text evidence="9">The sequence shown here is derived from an EMBL/GenBank/DDBJ whole genome shotgun (WGS) entry which is preliminary data.</text>
</comment>
<evidence type="ECO:0000256" key="3">
    <source>
        <dbReference type="ARBA" id="ARBA00022884"/>
    </source>
</evidence>
<dbReference type="EMBL" id="JAGVWB010000019">
    <property type="protein sequence ID" value="MBS3058266.1"/>
    <property type="molecule type" value="Genomic_DNA"/>
</dbReference>
<dbReference type="GO" id="GO:0003735">
    <property type="term" value="F:structural constituent of ribosome"/>
    <property type="evidence" value="ECO:0007669"/>
    <property type="project" value="UniProtKB-UniRule"/>
</dbReference>
<dbReference type="Gene3D" id="4.10.960.10">
    <property type="entry name" value="Ribosomal protein L3, domain 3"/>
    <property type="match status" value="1"/>
</dbReference>
<reference evidence="9" key="2">
    <citation type="submission" date="2021-05" db="EMBL/GenBank/DDBJ databases">
        <title>Protein family content uncovers lineage relationships and bacterial pathway maintenance mechanisms in DPANN archaea.</title>
        <authorList>
            <person name="Castelle C.J."/>
            <person name="Meheust R."/>
            <person name="Jaffe A.L."/>
            <person name="Seitz K."/>
            <person name="Gong X."/>
            <person name="Baker B.J."/>
            <person name="Banfield J.F."/>
        </authorList>
    </citation>
    <scope>NUCLEOTIDE SEQUENCE</scope>
    <source>
        <strain evidence="9">RIFCSPLOWO2_01_FULL_43_13</strain>
    </source>
</reference>
<keyword evidence="8" id="KW-0175">Coiled coil</keyword>
<comment type="similarity">
    <text evidence="1">Belongs to the universal ribosomal protein uL3 family.</text>
</comment>
<protein>
    <recommendedName>
        <fullName evidence="6 7">50S ribosomal protein L3</fullName>
    </recommendedName>
</protein>
<dbReference type="PANTHER" id="PTHR11363">
    <property type="entry name" value="60S RIBOSOMAL PROTEIN L3-RELATED"/>
    <property type="match status" value="1"/>
</dbReference>
<evidence type="ECO:0000313" key="10">
    <source>
        <dbReference type="Proteomes" id="UP000680185"/>
    </source>
</evidence>
<dbReference type="PANTHER" id="PTHR11363:SF5">
    <property type="entry name" value="LARGE RIBOSOMAL SUBUNIT PROTEIN UL3"/>
    <property type="match status" value="1"/>
</dbReference>
<evidence type="ECO:0000256" key="2">
    <source>
        <dbReference type="ARBA" id="ARBA00022730"/>
    </source>
</evidence>
<name>A0A8T4L5L9_9ARCH</name>
<dbReference type="GO" id="GO:0022625">
    <property type="term" value="C:cytosolic large ribosomal subunit"/>
    <property type="evidence" value="ECO:0007669"/>
    <property type="project" value="UniProtKB-UniRule"/>
</dbReference>
<dbReference type="NCBIfam" id="NF003261">
    <property type="entry name" value="PRK04231.1"/>
    <property type="match status" value="1"/>
</dbReference>
<dbReference type="Gene3D" id="3.30.1430.10">
    <property type="match status" value="1"/>
</dbReference>